<accession>A0A9N8EWA7</accession>
<feature type="chain" id="PRO_5040462967" evidence="1">
    <location>
        <begin position="20"/>
        <end position="231"/>
    </location>
</feature>
<dbReference type="EMBL" id="CAICTM010001878">
    <property type="protein sequence ID" value="CAB9526741.1"/>
    <property type="molecule type" value="Genomic_DNA"/>
</dbReference>
<comment type="caution">
    <text evidence="2">The sequence shown here is derived from an EMBL/GenBank/DDBJ whole genome shotgun (WGS) entry which is preliminary data.</text>
</comment>
<feature type="signal peptide" evidence="1">
    <location>
        <begin position="1"/>
        <end position="19"/>
    </location>
</feature>
<name>A0A9N8EWA7_9STRA</name>
<sequence length="231" mass="26419">MRIQTNLISLAVAVVATEAFVVVPHRATGIVTTLVGPVHTASSNEFEEGDTLARLQQDYKRLQEKLLCDIVLKHDAEEERHVEEEMIEILARATMVHEDKQVERIHEAQHELEHAKKERLQAHVLKKKALRDGFSENHMNAALEDLGRLNDLEIHWKMEELESKNKLDAAMVLLENLQVNEANLLDALDKLKDEDTSVRQVQASKHTSFLHHVQDAIRSHPELTFLDPHIL</sequence>
<keyword evidence="1" id="KW-0732">Signal</keyword>
<proteinExistence type="predicted"/>
<gene>
    <name evidence="2" type="ORF">SEMRO_1880_G303220.1</name>
</gene>
<dbReference type="Proteomes" id="UP001153069">
    <property type="component" value="Unassembled WGS sequence"/>
</dbReference>
<evidence type="ECO:0000313" key="3">
    <source>
        <dbReference type="Proteomes" id="UP001153069"/>
    </source>
</evidence>
<protein>
    <submittedName>
        <fullName evidence="2">Uncharacterized protein</fullName>
    </submittedName>
</protein>
<organism evidence="2 3">
    <name type="scientific">Seminavis robusta</name>
    <dbReference type="NCBI Taxonomy" id="568900"/>
    <lineage>
        <taxon>Eukaryota</taxon>
        <taxon>Sar</taxon>
        <taxon>Stramenopiles</taxon>
        <taxon>Ochrophyta</taxon>
        <taxon>Bacillariophyta</taxon>
        <taxon>Bacillariophyceae</taxon>
        <taxon>Bacillariophycidae</taxon>
        <taxon>Naviculales</taxon>
        <taxon>Naviculaceae</taxon>
        <taxon>Seminavis</taxon>
    </lineage>
</organism>
<evidence type="ECO:0000313" key="2">
    <source>
        <dbReference type="EMBL" id="CAB9526741.1"/>
    </source>
</evidence>
<keyword evidence="3" id="KW-1185">Reference proteome</keyword>
<evidence type="ECO:0000256" key="1">
    <source>
        <dbReference type="SAM" id="SignalP"/>
    </source>
</evidence>
<dbReference type="AlphaFoldDB" id="A0A9N8EWA7"/>
<reference evidence="2" key="1">
    <citation type="submission" date="2020-06" db="EMBL/GenBank/DDBJ databases">
        <authorList>
            <consortium name="Plant Systems Biology data submission"/>
        </authorList>
    </citation>
    <scope>NUCLEOTIDE SEQUENCE</scope>
    <source>
        <strain evidence="2">D6</strain>
    </source>
</reference>